<feature type="chain" id="PRO_5019480312" evidence="1">
    <location>
        <begin position="22"/>
        <end position="148"/>
    </location>
</feature>
<keyword evidence="4" id="KW-1185">Reference proteome</keyword>
<reference evidence="4" key="1">
    <citation type="journal article" date="2018" name="Front. Microbiol.">
        <title>Genome-Based Analysis Reveals the Taxonomy and Diversity of the Family Idiomarinaceae.</title>
        <authorList>
            <person name="Liu Y."/>
            <person name="Lai Q."/>
            <person name="Shao Z."/>
        </authorList>
    </citation>
    <scope>NUCLEOTIDE SEQUENCE [LARGE SCALE GENOMIC DNA]</scope>
    <source>
        <strain evidence="4">AIS</strain>
    </source>
</reference>
<gene>
    <name evidence="3" type="ORF">CWE13_02720</name>
</gene>
<dbReference type="Proteomes" id="UP000286934">
    <property type="component" value="Unassembled WGS sequence"/>
</dbReference>
<dbReference type="Pfam" id="PF03544">
    <property type="entry name" value="TonB_C"/>
    <property type="match status" value="1"/>
</dbReference>
<protein>
    <submittedName>
        <fullName evidence="3">Energy transducer TonB</fullName>
    </submittedName>
</protein>
<evidence type="ECO:0000256" key="1">
    <source>
        <dbReference type="SAM" id="SignalP"/>
    </source>
</evidence>
<organism evidence="3 4">
    <name type="scientific">Aliidiomarina shirensis</name>
    <dbReference type="NCBI Taxonomy" id="1048642"/>
    <lineage>
        <taxon>Bacteria</taxon>
        <taxon>Pseudomonadati</taxon>
        <taxon>Pseudomonadota</taxon>
        <taxon>Gammaproteobacteria</taxon>
        <taxon>Alteromonadales</taxon>
        <taxon>Idiomarinaceae</taxon>
        <taxon>Aliidiomarina</taxon>
    </lineage>
</organism>
<accession>A0A432WXU8</accession>
<name>A0A432WXU8_9GAMM</name>
<dbReference type="PROSITE" id="PS52015">
    <property type="entry name" value="TONB_CTD"/>
    <property type="match status" value="1"/>
</dbReference>
<feature type="domain" description="TonB C-terminal" evidence="2">
    <location>
        <begin position="38"/>
        <end position="133"/>
    </location>
</feature>
<feature type="signal peptide" evidence="1">
    <location>
        <begin position="1"/>
        <end position="21"/>
    </location>
</feature>
<proteinExistence type="predicted"/>
<dbReference type="OrthoDB" id="6266234at2"/>
<dbReference type="GO" id="GO:0055085">
    <property type="term" value="P:transmembrane transport"/>
    <property type="evidence" value="ECO:0007669"/>
    <property type="project" value="InterPro"/>
</dbReference>
<evidence type="ECO:0000259" key="2">
    <source>
        <dbReference type="PROSITE" id="PS52015"/>
    </source>
</evidence>
<dbReference type="AlphaFoldDB" id="A0A432WXU8"/>
<dbReference type="SUPFAM" id="SSF74653">
    <property type="entry name" value="TolA/TonB C-terminal domain"/>
    <property type="match status" value="1"/>
</dbReference>
<dbReference type="Gene3D" id="3.30.2420.10">
    <property type="entry name" value="TonB"/>
    <property type="match status" value="1"/>
</dbReference>
<dbReference type="InterPro" id="IPR037682">
    <property type="entry name" value="TonB_C"/>
</dbReference>
<dbReference type="RefSeq" id="WP_126805792.1">
    <property type="nucleotide sequence ID" value="NZ_PIPP01000001.1"/>
</dbReference>
<keyword evidence="1" id="KW-0732">Signal</keyword>
<dbReference type="EMBL" id="PIPP01000001">
    <property type="protein sequence ID" value="RUO38576.1"/>
    <property type="molecule type" value="Genomic_DNA"/>
</dbReference>
<evidence type="ECO:0000313" key="4">
    <source>
        <dbReference type="Proteomes" id="UP000286934"/>
    </source>
</evidence>
<evidence type="ECO:0000313" key="3">
    <source>
        <dbReference type="EMBL" id="RUO38576.1"/>
    </source>
</evidence>
<comment type="caution">
    <text evidence="3">The sequence shown here is derived from an EMBL/GenBank/DDBJ whole genome shotgun (WGS) entry which is preliminary data.</text>
</comment>
<sequence length="148" mass="16233">MKKFGLVGVLALAAFTFNANANVSGYGHVHLSHLEPAQDASVWLRASQVVPMYPRELAQEGIVGCGVFKVVVNENGETDSIDLVRSVPERGIERPVANIIRKWEWQNVSGEANVAEEKLIRLDFCMGRGTPEEVEQSCIAQSQYACTS</sequence>